<dbReference type="AlphaFoldDB" id="A0A6B1DVA5"/>
<feature type="transmembrane region" description="Helical" evidence="1">
    <location>
        <begin position="155"/>
        <end position="172"/>
    </location>
</feature>
<feature type="transmembrane region" description="Helical" evidence="1">
    <location>
        <begin position="64"/>
        <end position="86"/>
    </location>
</feature>
<dbReference type="Pfam" id="PF07786">
    <property type="entry name" value="HGSNAT_cat"/>
    <property type="match status" value="1"/>
</dbReference>
<dbReference type="InterPro" id="IPR012429">
    <property type="entry name" value="HGSNAT_cat"/>
</dbReference>
<feature type="transmembrane region" description="Helical" evidence="1">
    <location>
        <begin position="296"/>
        <end position="319"/>
    </location>
</feature>
<sequence>MGKVLPLLPTARLCVGRQDAVAHPATPAPHGLTADHPGFPAMGNFLRELAGTLRLTRRRTPNVATFWELDALRGIAIVMMVTYHLLFDLDRLIPFTAAIEHPFLDIYHPFWDLFQKATAYTFVTLAGVSSAVAYHSAAGRTRPPVQRRARQYKRGLIVFCWGMVLTLITWLVFRGGAYIQFGVLHMIGLGLMACAPLLGNRWLVLATGALSGTAGLWLSRQTWDGWLADLGFWLGFQPAGYAALDYVPFLFYFGLFLLGAFLGILRYQGRTPPQVRSRVAQAMPVQWLETLGQHSLAIYLLHQPVLLSGLLLLSLIVVLL</sequence>
<comment type="caution">
    <text evidence="3">The sequence shown here is derived from an EMBL/GenBank/DDBJ whole genome shotgun (WGS) entry which is preliminary data.</text>
</comment>
<protein>
    <submittedName>
        <fullName evidence="3">DUF1624 domain-containing protein</fullName>
    </submittedName>
</protein>
<keyword evidence="1" id="KW-0812">Transmembrane</keyword>
<feature type="transmembrane region" description="Helical" evidence="1">
    <location>
        <begin position="117"/>
        <end position="134"/>
    </location>
</feature>
<feature type="domain" description="Heparan-alpha-glucosaminide N-acetyltransferase catalytic" evidence="2">
    <location>
        <begin position="66"/>
        <end position="304"/>
    </location>
</feature>
<name>A0A6B1DVA5_9CHLR</name>
<feature type="transmembrane region" description="Helical" evidence="1">
    <location>
        <begin position="178"/>
        <end position="195"/>
    </location>
</feature>
<keyword evidence="1" id="KW-0472">Membrane</keyword>
<organism evidence="3">
    <name type="scientific">Caldilineaceae bacterium SB0662_bin_9</name>
    <dbReference type="NCBI Taxonomy" id="2605258"/>
    <lineage>
        <taxon>Bacteria</taxon>
        <taxon>Bacillati</taxon>
        <taxon>Chloroflexota</taxon>
        <taxon>Caldilineae</taxon>
        <taxon>Caldilineales</taxon>
        <taxon>Caldilineaceae</taxon>
    </lineage>
</organism>
<evidence type="ECO:0000259" key="2">
    <source>
        <dbReference type="Pfam" id="PF07786"/>
    </source>
</evidence>
<proteinExistence type="predicted"/>
<reference evidence="3" key="1">
    <citation type="submission" date="2019-09" db="EMBL/GenBank/DDBJ databases">
        <title>Characterisation of the sponge microbiome using genome-centric metagenomics.</title>
        <authorList>
            <person name="Engelberts J.P."/>
            <person name="Robbins S.J."/>
            <person name="De Goeij J.M."/>
            <person name="Aranda M."/>
            <person name="Bell S.C."/>
            <person name="Webster N.S."/>
        </authorList>
    </citation>
    <scope>NUCLEOTIDE SEQUENCE</scope>
    <source>
        <strain evidence="3">SB0662_bin_9</strain>
    </source>
</reference>
<feature type="transmembrane region" description="Helical" evidence="1">
    <location>
        <begin position="239"/>
        <end position="265"/>
    </location>
</feature>
<accession>A0A6B1DVA5</accession>
<evidence type="ECO:0000256" key="1">
    <source>
        <dbReference type="SAM" id="Phobius"/>
    </source>
</evidence>
<dbReference type="EMBL" id="VXPY01000093">
    <property type="protein sequence ID" value="MYD91231.1"/>
    <property type="molecule type" value="Genomic_DNA"/>
</dbReference>
<gene>
    <name evidence="3" type="ORF">F4Y08_12990</name>
</gene>
<evidence type="ECO:0000313" key="3">
    <source>
        <dbReference type="EMBL" id="MYD91231.1"/>
    </source>
</evidence>
<feature type="transmembrane region" description="Helical" evidence="1">
    <location>
        <begin position="202"/>
        <end position="219"/>
    </location>
</feature>
<keyword evidence="1" id="KW-1133">Transmembrane helix</keyword>